<dbReference type="GO" id="GO:0004519">
    <property type="term" value="F:endonuclease activity"/>
    <property type="evidence" value="ECO:0007669"/>
    <property type="project" value="UniProtKB-KW"/>
</dbReference>
<keyword evidence="3" id="KW-0255">Endonuclease</keyword>
<feature type="signal peptide" evidence="1">
    <location>
        <begin position="1"/>
        <end position="20"/>
    </location>
</feature>
<keyword evidence="1" id="KW-0732">Signal</keyword>
<dbReference type="GO" id="GO:0004527">
    <property type="term" value="F:exonuclease activity"/>
    <property type="evidence" value="ECO:0007669"/>
    <property type="project" value="UniProtKB-KW"/>
</dbReference>
<dbReference type="Gene3D" id="3.60.10.10">
    <property type="entry name" value="Endonuclease/exonuclease/phosphatase"/>
    <property type="match status" value="1"/>
</dbReference>
<protein>
    <submittedName>
        <fullName evidence="3">Metal-dependent hydrolase, endonuclease/exonuclease/phosphatase family</fullName>
    </submittedName>
</protein>
<dbReference type="InterPro" id="IPR051916">
    <property type="entry name" value="GPI-anchor_lipid_remodeler"/>
</dbReference>
<keyword evidence="3" id="KW-0540">Nuclease</keyword>
<dbReference type="GO" id="GO:0016020">
    <property type="term" value="C:membrane"/>
    <property type="evidence" value="ECO:0007669"/>
    <property type="project" value="GOC"/>
</dbReference>
<dbReference type="InterPro" id="IPR036691">
    <property type="entry name" value="Endo/exonu/phosph_ase_sf"/>
</dbReference>
<evidence type="ECO:0000313" key="4">
    <source>
        <dbReference type="Proteomes" id="UP000184420"/>
    </source>
</evidence>
<keyword evidence="3" id="KW-0269">Exonuclease</keyword>
<evidence type="ECO:0000313" key="3">
    <source>
        <dbReference type="EMBL" id="SHK79780.1"/>
    </source>
</evidence>
<evidence type="ECO:0000256" key="1">
    <source>
        <dbReference type="SAM" id="SignalP"/>
    </source>
</evidence>
<dbReference type="GO" id="GO:0006506">
    <property type="term" value="P:GPI anchor biosynthetic process"/>
    <property type="evidence" value="ECO:0007669"/>
    <property type="project" value="TreeGrafter"/>
</dbReference>
<feature type="domain" description="Endonuclease/exonuclease/phosphatase" evidence="2">
    <location>
        <begin position="27"/>
        <end position="246"/>
    </location>
</feature>
<dbReference type="RefSeq" id="WP_073077088.1">
    <property type="nucleotide sequence ID" value="NZ_FRBL01000001.1"/>
</dbReference>
<dbReference type="AlphaFoldDB" id="A0A1M6VE83"/>
<accession>A0A1M6VE83</accession>
<dbReference type="Pfam" id="PF03372">
    <property type="entry name" value="Exo_endo_phos"/>
    <property type="match status" value="1"/>
</dbReference>
<dbReference type="STRING" id="1419482.SAMN05444266_101173"/>
<gene>
    <name evidence="3" type="ORF">SAMN05444266_101173</name>
</gene>
<organism evidence="3 4">
    <name type="scientific">Chitinophaga jiangningensis</name>
    <dbReference type="NCBI Taxonomy" id="1419482"/>
    <lineage>
        <taxon>Bacteria</taxon>
        <taxon>Pseudomonadati</taxon>
        <taxon>Bacteroidota</taxon>
        <taxon>Chitinophagia</taxon>
        <taxon>Chitinophagales</taxon>
        <taxon>Chitinophagaceae</taxon>
        <taxon>Chitinophaga</taxon>
    </lineage>
</organism>
<dbReference type="SUPFAM" id="SSF56219">
    <property type="entry name" value="DNase I-like"/>
    <property type="match status" value="1"/>
</dbReference>
<sequence>MNKVITAALLLLMISSTGFSQKKIKVLSYNIHHGANMKNVIDLPAIAAVINAEMPDLVALQEVDSATGRSGKIDQLKELARLTGMHCYFGRSMKYDGGGYGTGILSRYPIKEATTLQMPVGEGKEPRASGIIVAQIPGTKGVRFVSTHLDVEDEDTWRIQEAELLNSQFSKSKIPVIIAGDFNALPDSKPIATFKKVFTDISADSGPSFPSEAPRIKLDYIMTAKAPASWKATQVKVINEPMASDHRPVYVEISF</sequence>
<reference evidence="3 4" key="1">
    <citation type="submission" date="2016-11" db="EMBL/GenBank/DDBJ databases">
        <authorList>
            <person name="Jaros S."/>
            <person name="Januszkiewicz K."/>
            <person name="Wedrychowicz H."/>
        </authorList>
    </citation>
    <scope>NUCLEOTIDE SEQUENCE [LARGE SCALE GENOMIC DNA]</scope>
    <source>
        <strain evidence="3 4">DSM 27406</strain>
    </source>
</reference>
<evidence type="ECO:0000259" key="2">
    <source>
        <dbReference type="Pfam" id="PF03372"/>
    </source>
</evidence>
<name>A0A1M6VE83_9BACT</name>
<keyword evidence="3" id="KW-0378">Hydrolase</keyword>
<dbReference type="PANTHER" id="PTHR14859">
    <property type="entry name" value="CALCOFLUOR WHITE HYPERSENSITIVE PROTEIN PRECURSOR"/>
    <property type="match status" value="1"/>
</dbReference>
<dbReference type="Proteomes" id="UP000184420">
    <property type="component" value="Unassembled WGS sequence"/>
</dbReference>
<feature type="chain" id="PRO_5012184028" evidence="1">
    <location>
        <begin position="21"/>
        <end position="255"/>
    </location>
</feature>
<proteinExistence type="predicted"/>
<dbReference type="InterPro" id="IPR005135">
    <property type="entry name" value="Endo/exonuclease/phosphatase"/>
</dbReference>
<dbReference type="EMBL" id="FRBL01000001">
    <property type="protein sequence ID" value="SHK79780.1"/>
    <property type="molecule type" value="Genomic_DNA"/>
</dbReference>
<dbReference type="PANTHER" id="PTHR14859:SF15">
    <property type="entry name" value="ENDONUCLEASE_EXONUCLEASE_PHOSPHATASE DOMAIN-CONTAINING PROTEIN"/>
    <property type="match status" value="1"/>
</dbReference>
<keyword evidence="4" id="KW-1185">Reference proteome</keyword>
<dbReference type="OrthoDB" id="5447300at2"/>